<dbReference type="OrthoDB" id="408373at2759"/>
<reference evidence="3 4" key="1">
    <citation type="journal article" date="2020" name="Nat. Food">
        <title>A phased Vanilla planifolia genome enables genetic improvement of flavour and production.</title>
        <authorList>
            <person name="Hasing T."/>
            <person name="Tang H."/>
            <person name="Brym M."/>
            <person name="Khazi F."/>
            <person name="Huang T."/>
            <person name="Chambers A.H."/>
        </authorList>
    </citation>
    <scope>NUCLEOTIDE SEQUENCE [LARGE SCALE GENOMIC DNA]</scope>
    <source>
        <tissue evidence="3">Leaf</tissue>
    </source>
</reference>
<gene>
    <name evidence="3" type="ORF">HPP92_016196</name>
</gene>
<dbReference type="Pfam" id="PF12697">
    <property type="entry name" value="Abhydrolase_6"/>
    <property type="match status" value="1"/>
</dbReference>
<dbReference type="GO" id="GO:0080030">
    <property type="term" value="F:methyl indole-3-acetate esterase activity"/>
    <property type="evidence" value="ECO:0007669"/>
    <property type="project" value="TreeGrafter"/>
</dbReference>
<dbReference type="Gene3D" id="3.40.50.1820">
    <property type="entry name" value="alpha/beta hydrolase"/>
    <property type="match status" value="1"/>
</dbReference>
<dbReference type="EMBL" id="JADCNM010000008">
    <property type="protein sequence ID" value="KAG0471650.1"/>
    <property type="molecule type" value="Genomic_DNA"/>
</dbReference>
<evidence type="ECO:0000313" key="4">
    <source>
        <dbReference type="Proteomes" id="UP000639772"/>
    </source>
</evidence>
<dbReference type="PANTHER" id="PTHR10992:SF1083">
    <property type="entry name" value="METHYLESTERASE 1"/>
    <property type="match status" value="1"/>
</dbReference>
<dbReference type="InterPro" id="IPR000073">
    <property type="entry name" value="AB_hydrolase_1"/>
</dbReference>
<feature type="domain" description="AB hydrolase-1" evidence="2">
    <location>
        <begin position="6"/>
        <end position="229"/>
    </location>
</feature>
<dbReference type="GO" id="GO:0009694">
    <property type="term" value="P:jasmonic acid metabolic process"/>
    <property type="evidence" value="ECO:0007669"/>
    <property type="project" value="TreeGrafter"/>
</dbReference>
<dbReference type="GO" id="GO:0080031">
    <property type="term" value="F:methyl salicylate esterase activity"/>
    <property type="evidence" value="ECO:0007669"/>
    <property type="project" value="TreeGrafter"/>
</dbReference>
<evidence type="ECO:0000313" key="3">
    <source>
        <dbReference type="EMBL" id="KAG0471650.1"/>
    </source>
</evidence>
<dbReference type="GO" id="GO:0009696">
    <property type="term" value="P:salicylic acid metabolic process"/>
    <property type="evidence" value="ECO:0007669"/>
    <property type="project" value="TreeGrafter"/>
</dbReference>
<evidence type="ECO:0000256" key="1">
    <source>
        <dbReference type="ARBA" id="ARBA00022801"/>
    </source>
</evidence>
<organism evidence="3 4">
    <name type="scientific">Vanilla planifolia</name>
    <name type="common">Vanilla</name>
    <dbReference type="NCBI Taxonomy" id="51239"/>
    <lineage>
        <taxon>Eukaryota</taxon>
        <taxon>Viridiplantae</taxon>
        <taxon>Streptophyta</taxon>
        <taxon>Embryophyta</taxon>
        <taxon>Tracheophyta</taxon>
        <taxon>Spermatophyta</taxon>
        <taxon>Magnoliopsida</taxon>
        <taxon>Liliopsida</taxon>
        <taxon>Asparagales</taxon>
        <taxon>Orchidaceae</taxon>
        <taxon>Vanilloideae</taxon>
        <taxon>Vanilleae</taxon>
        <taxon>Vanilla</taxon>
    </lineage>
</organism>
<dbReference type="GO" id="GO:0080032">
    <property type="term" value="F:methyl jasmonate esterase activity"/>
    <property type="evidence" value="ECO:0007669"/>
    <property type="project" value="TreeGrafter"/>
</dbReference>
<dbReference type="SUPFAM" id="SSF53474">
    <property type="entry name" value="alpha/beta-Hydrolases"/>
    <property type="match status" value="1"/>
</dbReference>
<keyword evidence="1" id="KW-0378">Hydrolase</keyword>
<accession>A0A835QEC0</accession>
<dbReference type="InterPro" id="IPR029058">
    <property type="entry name" value="AB_hydrolase_fold"/>
</dbReference>
<dbReference type="PANTHER" id="PTHR10992">
    <property type="entry name" value="METHYLESTERASE FAMILY MEMBER"/>
    <property type="match status" value="1"/>
</dbReference>
<sequence length="242" mass="27113">MMSERIILVHGSCHGAWVWYKVLATLRARGYSVEAIDLGNAGADPRRIPEDVSSFREYSQPLLDLVAASPPDEKLVLVGHMFGGLSLALAMDAFPEKIAVAVFLSAIMPDTTHPPSYPVVKVNICSVHRRLAHIPTKLLSVYFNSIWRRCHPGELVDEAYITVRRRARKWPAFSLEGYGSVRKVYIVSQEDASISADFQRWMIQNNPVEEVMEIEGADHMAMLSKPEELCGCLENIVKNYGN</sequence>
<dbReference type="Proteomes" id="UP000639772">
    <property type="component" value="Unassembled WGS sequence"/>
</dbReference>
<protein>
    <recommendedName>
        <fullName evidence="2">AB hydrolase-1 domain-containing protein</fullName>
    </recommendedName>
</protein>
<name>A0A835QEC0_VANPL</name>
<evidence type="ECO:0000259" key="2">
    <source>
        <dbReference type="Pfam" id="PF12697"/>
    </source>
</evidence>
<dbReference type="InterPro" id="IPR045889">
    <property type="entry name" value="MES/HNL"/>
</dbReference>
<comment type="caution">
    <text evidence="3">The sequence shown here is derived from an EMBL/GenBank/DDBJ whole genome shotgun (WGS) entry which is preliminary data.</text>
</comment>
<proteinExistence type="predicted"/>
<dbReference type="AlphaFoldDB" id="A0A835QEC0"/>